<evidence type="ECO:0000313" key="3">
    <source>
        <dbReference type="Proteomes" id="UP001497600"/>
    </source>
</evidence>
<proteinExistence type="predicted"/>
<dbReference type="InterPro" id="IPR003779">
    <property type="entry name" value="CMD-like"/>
</dbReference>
<dbReference type="Pfam" id="PF02627">
    <property type="entry name" value="CMD"/>
    <property type="match status" value="1"/>
</dbReference>
<name>A0ABP0EFW3_9ASCO</name>
<gene>
    <name evidence="2" type="primary">PXP2</name>
    <name evidence="2" type="ORF">CAAN4_D13080</name>
</gene>
<sequence>MTVLNAERLVRLAYKYPNLHDTWYLVACACLSVVNQPQEIPKVLHFALRQQLLENCAAKDKRLLTDQYLVKLAADSESSASKYIDMNAVGVNLPDILLPHTYYDKLPLGFKYSKGEDIHDAQLSVAAKVREVVLKSIALAGLPKAINALMILKTVTPTTLLPSSTPVRPYQVHPGQVPSSEIVQEDVSGTRFEDVTYEGAGSSTTDTIDGPINRDSIDTKQIQKDLHRGSEFWNTIYSTKVNMRIRKQMLNAYPDLWYYAYHHAYAPLLSFTDILSARETSMCIVASLIPQDVNPQLKGHLRGALNVGATKEEISELRQLVFDICEWSGNVTWRDGKDSVAKL</sequence>
<dbReference type="PANTHER" id="PTHR28180:SF2">
    <property type="entry name" value="PEROXISOMAL PROTEIN 2"/>
    <property type="match status" value="1"/>
</dbReference>
<accession>A0ABP0EFW3</accession>
<evidence type="ECO:0000313" key="2">
    <source>
        <dbReference type="EMBL" id="CAK7905225.1"/>
    </source>
</evidence>
<keyword evidence="3" id="KW-1185">Reference proteome</keyword>
<dbReference type="SUPFAM" id="SSF69118">
    <property type="entry name" value="AhpD-like"/>
    <property type="match status" value="1"/>
</dbReference>
<dbReference type="Proteomes" id="UP001497600">
    <property type="component" value="Chromosome D"/>
</dbReference>
<dbReference type="Gene3D" id="1.20.1290.10">
    <property type="entry name" value="AhpD-like"/>
    <property type="match status" value="1"/>
</dbReference>
<dbReference type="InterPro" id="IPR052999">
    <property type="entry name" value="PTS1_Protein"/>
</dbReference>
<dbReference type="PANTHER" id="PTHR28180">
    <property type="entry name" value="CONSERVED MITOCHONDRIAL PROTEIN-RELATED"/>
    <property type="match status" value="1"/>
</dbReference>
<dbReference type="InterPro" id="IPR029032">
    <property type="entry name" value="AhpD-like"/>
</dbReference>
<reference evidence="2 3" key="1">
    <citation type="submission" date="2024-01" db="EMBL/GenBank/DDBJ databases">
        <authorList>
            <consortium name="Genoscope - CEA"/>
            <person name="William W."/>
        </authorList>
    </citation>
    <scope>NUCLEOTIDE SEQUENCE [LARGE SCALE GENOMIC DNA]</scope>
    <source>
        <strain evidence="2 3">29B2s-10</strain>
    </source>
</reference>
<feature type="domain" description="Carboxymuconolactone decarboxylase-like" evidence="1">
    <location>
        <begin position="273"/>
        <end position="319"/>
    </location>
</feature>
<protein>
    <submittedName>
        <fullName evidence="2">Peroxisomal protein 2</fullName>
    </submittedName>
</protein>
<dbReference type="EMBL" id="OZ004256">
    <property type="protein sequence ID" value="CAK7905225.1"/>
    <property type="molecule type" value="Genomic_DNA"/>
</dbReference>
<evidence type="ECO:0000259" key="1">
    <source>
        <dbReference type="Pfam" id="PF02627"/>
    </source>
</evidence>
<organism evidence="2 3">
    <name type="scientific">[Candida] anglica</name>
    <dbReference type="NCBI Taxonomy" id="148631"/>
    <lineage>
        <taxon>Eukaryota</taxon>
        <taxon>Fungi</taxon>
        <taxon>Dikarya</taxon>
        <taxon>Ascomycota</taxon>
        <taxon>Saccharomycotina</taxon>
        <taxon>Pichiomycetes</taxon>
        <taxon>Debaryomycetaceae</taxon>
        <taxon>Kurtzmaniella</taxon>
    </lineage>
</organism>